<dbReference type="AlphaFoldDB" id="A0A1H9FS44"/>
<sequence>MRLDPVSEDFRLRVDDTADAMRLVGRYAARRGTVLEESASQVVFRVGSPLLFLLLDTFSARGRRSLPVKITVSVPAHQTSPWLHVTMESQERGFVVRARWLVAAFQGCFCVLHTELQGVTKPEAPDA</sequence>
<reference evidence="2" key="1">
    <citation type="submission" date="2016-10" db="EMBL/GenBank/DDBJ databases">
        <authorList>
            <person name="Varghese N."/>
            <person name="Submissions S."/>
        </authorList>
    </citation>
    <scope>NUCLEOTIDE SEQUENCE [LARGE SCALE GENOMIC DNA]</scope>
    <source>
        <strain evidence="2">CGMCC 4.6856</strain>
    </source>
</reference>
<name>A0A1H9FS44_9ACTN</name>
<proteinExistence type="predicted"/>
<gene>
    <name evidence="1" type="ORF">SAMN05421756_103362</name>
</gene>
<evidence type="ECO:0000313" key="2">
    <source>
        <dbReference type="Proteomes" id="UP000198504"/>
    </source>
</evidence>
<dbReference type="Proteomes" id="UP000198504">
    <property type="component" value="Unassembled WGS sequence"/>
</dbReference>
<evidence type="ECO:0000313" key="1">
    <source>
        <dbReference type="EMBL" id="SEQ40686.1"/>
    </source>
</evidence>
<dbReference type="RefSeq" id="WP_091179171.1">
    <property type="nucleotide sequence ID" value="NZ_FOFA01000003.1"/>
</dbReference>
<keyword evidence="2" id="KW-1185">Reference proteome</keyword>
<organism evidence="1 2">
    <name type="scientific">Microlunatus flavus</name>
    <dbReference type="NCBI Taxonomy" id="1036181"/>
    <lineage>
        <taxon>Bacteria</taxon>
        <taxon>Bacillati</taxon>
        <taxon>Actinomycetota</taxon>
        <taxon>Actinomycetes</taxon>
        <taxon>Propionibacteriales</taxon>
        <taxon>Propionibacteriaceae</taxon>
        <taxon>Microlunatus</taxon>
    </lineage>
</organism>
<protein>
    <submittedName>
        <fullName evidence="1">Uncharacterized protein</fullName>
    </submittedName>
</protein>
<accession>A0A1H9FS44</accession>
<dbReference type="EMBL" id="FOFA01000003">
    <property type="protein sequence ID" value="SEQ40686.1"/>
    <property type="molecule type" value="Genomic_DNA"/>
</dbReference>
<dbReference type="STRING" id="1036181.SAMN05421756_103362"/>